<dbReference type="OMA" id="WEPHIKL"/>
<dbReference type="PROSITE" id="PS50835">
    <property type="entry name" value="IG_LIKE"/>
    <property type="match status" value="1"/>
</dbReference>
<proteinExistence type="predicted"/>
<sequence>VFSCEFGRGGILHQVKSSTLQNSVVGKECVVNVNQKPFMEQLLSNNVVIQCTFTNTSGCMGDPDILWFRLSDTKAIKLDTTEVTQQKFCLDGEVSKGFASLQIYNTNHNDSGIYYCGVSFLTKDPTDKSKQTGGGTILLYKNVRYHLRLSSHSISTSGNISATASFQPFVWEPHIKLSKDLKSTKMYTSSLRQFKG</sequence>
<reference evidence="2" key="5">
    <citation type="submission" date="2025-09" db="UniProtKB">
        <authorList>
            <consortium name="Ensembl"/>
        </authorList>
    </citation>
    <scope>IDENTIFICATION</scope>
</reference>
<reference evidence="2" key="4">
    <citation type="submission" date="2025-08" db="UniProtKB">
        <authorList>
            <consortium name="Ensembl"/>
        </authorList>
    </citation>
    <scope>IDENTIFICATION</scope>
</reference>
<keyword evidence="3" id="KW-1185">Reference proteome</keyword>
<dbReference type="Ensembl" id="ENSCMIT00000014784.1">
    <property type="protein sequence ID" value="ENSCMIP00000014474.1"/>
    <property type="gene ID" value="ENSCMIG00000007160.1"/>
</dbReference>
<dbReference type="Gene3D" id="2.60.40.10">
    <property type="entry name" value="Immunoglobulins"/>
    <property type="match status" value="1"/>
</dbReference>
<organism evidence="2 3">
    <name type="scientific">Callorhinchus milii</name>
    <name type="common">Ghost shark</name>
    <dbReference type="NCBI Taxonomy" id="7868"/>
    <lineage>
        <taxon>Eukaryota</taxon>
        <taxon>Metazoa</taxon>
        <taxon>Chordata</taxon>
        <taxon>Craniata</taxon>
        <taxon>Vertebrata</taxon>
        <taxon>Chondrichthyes</taxon>
        <taxon>Holocephali</taxon>
        <taxon>Chimaeriformes</taxon>
        <taxon>Callorhinchidae</taxon>
        <taxon>Callorhinchus</taxon>
    </lineage>
</organism>
<evidence type="ECO:0000313" key="3">
    <source>
        <dbReference type="Proteomes" id="UP000314986"/>
    </source>
</evidence>
<dbReference type="InterPro" id="IPR003599">
    <property type="entry name" value="Ig_sub"/>
</dbReference>
<reference evidence="3" key="2">
    <citation type="journal article" date="2007" name="PLoS Biol.">
        <title>Survey sequencing and comparative analysis of the elephant shark (Callorhinchus milii) genome.</title>
        <authorList>
            <person name="Venkatesh B."/>
            <person name="Kirkness E.F."/>
            <person name="Loh Y.H."/>
            <person name="Halpern A.L."/>
            <person name="Lee A.P."/>
            <person name="Johnson J."/>
            <person name="Dandona N."/>
            <person name="Viswanathan L.D."/>
            <person name="Tay A."/>
            <person name="Venter J.C."/>
            <person name="Strausberg R.L."/>
            <person name="Brenner S."/>
        </authorList>
    </citation>
    <scope>NUCLEOTIDE SEQUENCE [LARGE SCALE GENOMIC DNA]</scope>
</reference>
<evidence type="ECO:0000313" key="2">
    <source>
        <dbReference type="Ensembl" id="ENSCMIP00000014474.1"/>
    </source>
</evidence>
<dbReference type="InterPro" id="IPR013783">
    <property type="entry name" value="Ig-like_fold"/>
</dbReference>
<reference evidence="3" key="3">
    <citation type="journal article" date="2014" name="Nature">
        <title>Elephant shark genome provides unique insights into gnathostome evolution.</title>
        <authorList>
            <consortium name="International Elephant Shark Genome Sequencing Consortium"/>
            <person name="Venkatesh B."/>
            <person name="Lee A.P."/>
            <person name="Ravi V."/>
            <person name="Maurya A.K."/>
            <person name="Lian M.M."/>
            <person name="Swann J.B."/>
            <person name="Ohta Y."/>
            <person name="Flajnik M.F."/>
            <person name="Sutoh Y."/>
            <person name="Kasahara M."/>
            <person name="Hoon S."/>
            <person name="Gangu V."/>
            <person name="Roy S.W."/>
            <person name="Irimia M."/>
            <person name="Korzh V."/>
            <person name="Kondrychyn I."/>
            <person name="Lim Z.W."/>
            <person name="Tay B.H."/>
            <person name="Tohari S."/>
            <person name="Kong K.W."/>
            <person name="Ho S."/>
            <person name="Lorente-Galdos B."/>
            <person name="Quilez J."/>
            <person name="Marques-Bonet T."/>
            <person name="Raney B.J."/>
            <person name="Ingham P.W."/>
            <person name="Tay A."/>
            <person name="Hillier L.W."/>
            <person name="Minx P."/>
            <person name="Boehm T."/>
            <person name="Wilson R.K."/>
            <person name="Brenner S."/>
            <person name="Warren W.C."/>
        </authorList>
    </citation>
    <scope>NUCLEOTIDE SEQUENCE [LARGE SCALE GENOMIC DNA]</scope>
</reference>
<dbReference type="Proteomes" id="UP000314986">
    <property type="component" value="Unassembled WGS sequence"/>
</dbReference>
<reference evidence="3" key="1">
    <citation type="journal article" date="2006" name="Science">
        <title>Ancient noncoding elements conserved in the human genome.</title>
        <authorList>
            <person name="Venkatesh B."/>
            <person name="Kirkness E.F."/>
            <person name="Loh Y.H."/>
            <person name="Halpern A.L."/>
            <person name="Lee A.P."/>
            <person name="Johnson J."/>
            <person name="Dandona N."/>
            <person name="Viswanathan L.D."/>
            <person name="Tay A."/>
            <person name="Venter J.C."/>
            <person name="Strausberg R.L."/>
            <person name="Brenner S."/>
        </authorList>
    </citation>
    <scope>NUCLEOTIDE SEQUENCE [LARGE SCALE GENOMIC DNA]</scope>
</reference>
<dbReference type="PANTHER" id="PTHR15297">
    <property type="entry name" value="IMMUNOGLOBULIN SUPERFAMILY MEMBER 6"/>
    <property type="match status" value="1"/>
</dbReference>
<dbReference type="STRING" id="7868.ENSCMIP00000014474"/>
<protein>
    <recommendedName>
        <fullName evidence="1">Ig-like domain-containing protein</fullName>
    </recommendedName>
</protein>
<dbReference type="InterPro" id="IPR013106">
    <property type="entry name" value="Ig_V-set"/>
</dbReference>
<evidence type="ECO:0000259" key="1">
    <source>
        <dbReference type="PROSITE" id="PS50835"/>
    </source>
</evidence>
<dbReference type="InterPro" id="IPR007110">
    <property type="entry name" value="Ig-like_dom"/>
</dbReference>
<dbReference type="InterPro" id="IPR039089">
    <property type="entry name" value="IGSF6"/>
</dbReference>
<dbReference type="PANTHER" id="PTHR15297:SF2">
    <property type="entry name" value="IMMUNOGLOBULIN SUPERFAMILY MEMBER 6"/>
    <property type="match status" value="1"/>
</dbReference>
<dbReference type="InterPro" id="IPR036179">
    <property type="entry name" value="Ig-like_dom_sf"/>
</dbReference>
<dbReference type="SMART" id="SM00409">
    <property type="entry name" value="IG"/>
    <property type="match status" value="1"/>
</dbReference>
<dbReference type="Pfam" id="PF07686">
    <property type="entry name" value="V-set"/>
    <property type="match status" value="1"/>
</dbReference>
<accession>A0A4W3HZU4</accession>
<feature type="domain" description="Ig-like" evidence="1">
    <location>
        <begin position="44"/>
        <end position="133"/>
    </location>
</feature>
<name>A0A4W3HZU4_CALMI</name>
<dbReference type="SUPFAM" id="SSF48726">
    <property type="entry name" value="Immunoglobulin"/>
    <property type="match status" value="1"/>
</dbReference>
<dbReference type="AlphaFoldDB" id="A0A4W3HZU4"/>
<dbReference type="InParanoid" id="A0A4W3HZU4"/>